<dbReference type="RefSeq" id="WP_283225300.1">
    <property type="nucleotide sequence ID" value="NZ_JASGBH010000011.1"/>
</dbReference>
<dbReference type="SUPFAM" id="SSF63411">
    <property type="entry name" value="LuxS/MPP-like metallohydrolase"/>
    <property type="match status" value="2"/>
</dbReference>
<evidence type="ECO:0000313" key="3">
    <source>
        <dbReference type="EMBL" id="MDI9234962.1"/>
    </source>
</evidence>
<sequence>MFLISALSGARRLGLWRTCAGALCWAAASAQAALPIQHWTQANGARVYLVESHAIPMVDVQIDLDAGSRRDPAAQAGLAAVMAGQISSGMKADPKAQGPYAKAMDENQLGEAWADLGASFGAGAGADRLSFSLRSLSYPDLLDKAVSLAARQMAHPAFPKDIWARDRERLSASIRESLTQPGTVAQNAYAPAVYGSHPYGYKTTPESLLRISADDLKALHAQSLRACQASISVVGDLSRAQADALVKRLLALWPASSGCSPMPPVAEVAPLKAAQTLNLAFDSAQAHVLMGQPGYKRSDPDFFALLVGNHILGGGGFVSRLTEQVREKRGLSYSVYSYFSPALHAGAFTVGFQTRPDQAAQAVAVAQEVVKAFVQDGPTEAELQAAKSNLIGGFALRIDSNRKLLDNVANIAWNRLPLNYLDNWTAQVERVSVDHVRRAMARVLQPDRMVTVVLGAQP</sequence>
<gene>
    <name evidence="3" type="ORF">QLQ16_14075</name>
</gene>
<dbReference type="PANTHER" id="PTHR11851">
    <property type="entry name" value="METALLOPROTEASE"/>
    <property type="match status" value="1"/>
</dbReference>
<name>A0ABT6XAN3_9BURK</name>
<reference evidence="3" key="1">
    <citation type="submission" date="2023-05" db="EMBL/GenBank/DDBJ databases">
        <title>Limnohabitans sp. strain HM2-2 Genome sequencing and assembly.</title>
        <authorList>
            <person name="Jung Y."/>
        </authorList>
    </citation>
    <scope>NUCLEOTIDE SEQUENCE</scope>
    <source>
        <strain evidence="3">HM2-2</strain>
    </source>
</reference>
<dbReference type="PANTHER" id="PTHR11851:SF224">
    <property type="entry name" value="PROCESSING PROTEASE"/>
    <property type="match status" value="1"/>
</dbReference>
<feature type="domain" description="Peptidase M16 C-terminal" evidence="2">
    <location>
        <begin position="211"/>
        <end position="390"/>
    </location>
</feature>
<dbReference type="InterPro" id="IPR050361">
    <property type="entry name" value="MPP/UQCRC_Complex"/>
</dbReference>
<keyword evidence="4" id="KW-1185">Reference proteome</keyword>
<comment type="caution">
    <text evidence="3">The sequence shown here is derived from an EMBL/GenBank/DDBJ whole genome shotgun (WGS) entry which is preliminary data.</text>
</comment>
<feature type="chain" id="PRO_5045448237" evidence="1">
    <location>
        <begin position="33"/>
        <end position="458"/>
    </location>
</feature>
<dbReference type="InterPro" id="IPR011249">
    <property type="entry name" value="Metalloenz_LuxS/M16"/>
</dbReference>
<evidence type="ECO:0000313" key="4">
    <source>
        <dbReference type="Proteomes" id="UP001431902"/>
    </source>
</evidence>
<dbReference type="EMBL" id="JASGBH010000011">
    <property type="protein sequence ID" value="MDI9234962.1"/>
    <property type="molecule type" value="Genomic_DNA"/>
</dbReference>
<accession>A0ABT6XAN3</accession>
<feature type="signal peptide" evidence="1">
    <location>
        <begin position="1"/>
        <end position="32"/>
    </location>
</feature>
<protein>
    <submittedName>
        <fullName evidence="3">Pitrilysin family protein</fullName>
    </submittedName>
</protein>
<dbReference type="Pfam" id="PF05193">
    <property type="entry name" value="Peptidase_M16_C"/>
    <property type="match status" value="1"/>
</dbReference>
<keyword evidence="1" id="KW-0732">Signal</keyword>
<dbReference type="Proteomes" id="UP001431902">
    <property type="component" value="Unassembled WGS sequence"/>
</dbReference>
<dbReference type="Gene3D" id="3.30.830.10">
    <property type="entry name" value="Metalloenzyme, LuxS/M16 peptidase-like"/>
    <property type="match status" value="2"/>
</dbReference>
<evidence type="ECO:0000259" key="2">
    <source>
        <dbReference type="Pfam" id="PF05193"/>
    </source>
</evidence>
<dbReference type="InterPro" id="IPR007863">
    <property type="entry name" value="Peptidase_M16_C"/>
</dbReference>
<proteinExistence type="predicted"/>
<evidence type="ECO:0000256" key="1">
    <source>
        <dbReference type="SAM" id="SignalP"/>
    </source>
</evidence>
<organism evidence="3 4">
    <name type="scientific">Limnohabitans lacus</name>
    <dbReference type="NCBI Taxonomy" id="3045173"/>
    <lineage>
        <taxon>Bacteria</taxon>
        <taxon>Pseudomonadati</taxon>
        <taxon>Pseudomonadota</taxon>
        <taxon>Betaproteobacteria</taxon>
        <taxon>Burkholderiales</taxon>
        <taxon>Comamonadaceae</taxon>
        <taxon>Limnohabitans</taxon>
    </lineage>
</organism>